<dbReference type="CDD" id="cd23823">
    <property type="entry name" value="RWD_GCN2"/>
    <property type="match status" value="1"/>
</dbReference>
<dbReference type="InterPro" id="IPR039133">
    <property type="entry name" value="RNF25"/>
</dbReference>
<name>A0A8S3ZMQ3_9EUPU</name>
<dbReference type="PANTHER" id="PTHR13198:SF4">
    <property type="entry name" value="E3 UBIQUITIN-PROTEIN LIGASE RNF25"/>
    <property type="match status" value="1"/>
</dbReference>
<keyword evidence="4" id="KW-1185">Reference proteome</keyword>
<evidence type="ECO:0000313" key="4">
    <source>
        <dbReference type="Proteomes" id="UP000678393"/>
    </source>
</evidence>
<feature type="compositionally biased region" description="Basic and acidic residues" evidence="1">
    <location>
        <begin position="146"/>
        <end position="189"/>
    </location>
</feature>
<feature type="domain" description="RWD" evidence="2">
    <location>
        <begin position="12"/>
        <end position="127"/>
    </location>
</feature>
<dbReference type="GO" id="GO:0016567">
    <property type="term" value="P:protein ubiquitination"/>
    <property type="evidence" value="ECO:0007669"/>
    <property type="project" value="TreeGrafter"/>
</dbReference>
<accession>A0A8S3ZMQ3</accession>
<dbReference type="PROSITE" id="PS50908">
    <property type="entry name" value="RWD"/>
    <property type="match status" value="1"/>
</dbReference>
<evidence type="ECO:0000256" key="1">
    <source>
        <dbReference type="SAM" id="MobiDB-lite"/>
    </source>
</evidence>
<sequence>MSAASFQERQDEELQALESIFGQDIIDLRKKAAWNIFQPLELKLTLKPQQSVGGEEGNVHVQLDMVVKCSPRYPDVVPEISLVNPKGLSNQLVAELKAALEKEAKEVVGEVMIYQLAGIAQVFLHKHNKPPTQSFYEQMISNMKQQEERTKELERQKEEQKRQQIEQDLLKQQEALRNEKRRRNEDLKTVESSTPAGTSAKIVQPHPPLSPINPQRGARSVSACDSGSARSHTTV</sequence>
<evidence type="ECO:0000313" key="3">
    <source>
        <dbReference type="EMBL" id="CAG5127891.1"/>
    </source>
</evidence>
<reference evidence="3" key="1">
    <citation type="submission" date="2021-04" db="EMBL/GenBank/DDBJ databases">
        <authorList>
            <consortium name="Molecular Ecology Group"/>
        </authorList>
    </citation>
    <scope>NUCLEOTIDE SEQUENCE</scope>
</reference>
<proteinExistence type="predicted"/>
<dbReference type="SUPFAM" id="SSF54495">
    <property type="entry name" value="UBC-like"/>
    <property type="match status" value="1"/>
</dbReference>
<dbReference type="SMART" id="SM00591">
    <property type="entry name" value="RWD"/>
    <property type="match status" value="1"/>
</dbReference>
<dbReference type="GO" id="GO:0005634">
    <property type="term" value="C:nucleus"/>
    <property type="evidence" value="ECO:0007669"/>
    <property type="project" value="TreeGrafter"/>
</dbReference>
<evidence type="ECO:0000259" key="2">
    <source>
        <dbReference type="PROSITE" id="PS50908"/>
    </source>
</evidence>
<organism evidence="3 4">
    <name type="scientific">Candidula unifasciata</name>
    <dbReference type="NCBI Taxonomy" id="100452"/>
    <lineage>
        <taxon>Eukaryota</taxon>
        <taxon>Metazoa</taxon>
        <taxon>Spiralia</taxon>
        <taxon>Lophotrochozoa</taxon>
        <taxon>Mollusca</taxon>
        <taxon>Gastropoda</taxon>
        <taxon>Heterobranchia</taxon>
        <taxon>Euthyneura</taxon>
        <taxon>Panpulmonata</taxon>
        <taxon>Eupulmonata</taxon>
        <taxon>Stylommatophora</taxon>
        <taxon>Helicina</taxon>
        <taxon>Helicoidea</taxon>
        <taxon>Geomitridae</taxon>
        <taxon>Candidula</taxon>
    </lineage>
</organism>
<gene>
    <name evidence="3" type="ORF">CUNI_LOCUS13449</name>
</gene>
<dbReference type="OrthoDB" id="6778822at2759"/>
<comment type="caution">
    <text evidence="3">The sequence shown here is derived from an EMBL/GenBank/DDBJ whole genome shotgun (WGS) entry which is preliminary data.</text>
</comment>
<dbReference type="InterPro" id="IPR016135">
    <property type="entry name" value="UBQ-conjugating_enzyme/RWD"/>
</dbReference>
<feature type="region of interest" description="Disordered" evidence="1">
    <location>
        <begin position="146"/>
        <end position="235"/>
    </location>
</feature>
<feature type="compositionally biased region" description="Polar residues" evidence="1">
    <location>
        <begin position="223"/>
        <end position="235"/>
    </location>
</feature>
<dbReference type="EMBL" id="CAJHNH020002845">
    <property type="protein sequence ID" value="CAG5127891.1"/>
    <property type="molecule type" value="Genomic_DNA"/>
</dbReference>
<dbReference type="FunFam" id="3.10.110.10:FF:000057">
    <property type="entry name" value="eukaryotic translation initiation factor 2-alpha kinase 4"/>
    <property type="match status" value="1"/>
</dbReference>
<dbReference type="AlphaFoldDB" id="A0A8S3ZMQ3"/>
<dbReference type="Gene3D" id="3.10.110.10">
    <property type="entry name" value="Ubiquitin Conjugating Enzyme"/>
    <property type="match status" value="1"/>
</dbReference>
<dbReference type="InterPro" id="IPR006575">
    <property type="entry name" value="RWD_dom"/>
</dbReference>
<dbReference type="GO" id="GO:0061630">
    <property type="term" value="F:ubiquitin protein ligase activity"/>
    <property type="evidence" value="ECO:0007669"/>
    <property type="project" value="InterPro"/>
</dbReference>
<dbReference type="PANTHER" id="PTHR13198">
    <property type="entry name" value="RING FINGER PROTEIN 25"/>
    <property type="match status" value="1"/>
</dbReference>
<protein>
    <recommendedName>
        <fullName evidence="2">RWD domain-containing protein</fullName>
    </recommendedName>
</protein>
<dbReference type="Proteomes" id="UP000678393">
    <property type="component" value="Unassembled WGS sequence"/>
</dbReference>
<dbReference type="Pfam" id="PF05773">
    <property type="entry name" value="RWD"/>
    <property type="match status" value="1"/>
</dbReference>